<name>A0ABR4CQ22_9HELO</name>
<proteinExistence type="predicted"/>
<keyword evidence="3" id="KW-1185">Reference proteome</keyword>
<dbReference type="EMBL" id="JAZHXI010000004">
    <property type="protein sequence ID" value="KAL2072039.1"/>
    <property type="molecule type" value="Genomic_DNA"/>
</dbReference>
<dbReference type="Gene3D" id="1.20.1280.50">
    <property type="match status" value="1"/>
</dbReference>
<protein>
    <recommendedName>
        <fullName evidence="1">F-box domain-containing protein</fullName>
    </recommendedName>
</protein>
<dbReference type="CDD" id="cd09917">
    <property type="entry name" value="F-box_SF"/>
    <property type="match status" value="1"/>
</dbReference>
<dbReference type="Proteomes" id="UP001595075">
    <property type="component" value="Unassembled WGS sequence"/>
</dbReference>
<evidence type="ECO:0000259" key="1">
    <source>
        <dbReference type="Pfam" id="PF00646"/>
    </source>
</evidence>
<organism evidence="2 3">
    <name type="scientific">Oculimacula yallundae</name>
    <dbReference type="NCBI Taxonomy" id="86028"/>
    <lineage>
        <taxon>Eukaryota</taxon>
        <taxon>Fungi</taxon>
        <taxon>Dikarya</taxon>
        <taxon>Ascomycota</taxon>
        <taxon>Pezizomycotina</taxon>
        <taxon>Leotiomycetes</taxon>
        <taxon>Helotiales</taxon>
        <taxon>Ploettnerulaceae</taxon>
        <taxon>Oculimacula</taxon>
    </lineage>
</organism>
<comment type="caution">
    <text evidence="2">The sequence shown here is derived from an EMBL/GenBank/DDBJ whole genome shotgun (WGS) entry which is preliminary data.</text>
</comment>
<dbReference type="Pfam" id="PF00646">
    <property type="entry name" value="F-box"/>
    <property type="match status" value="1"/>
</dbReference>
<accession>A0ABR4CQ22</accession>
<gene>
    <name evidence="2" type="ORF">VTL71DRAFT_11382</name>
</gene>
<dbReference type="SUPFAM" id="SSF81383">
    <property type="entry name" value="F-box domain"/>
    <property type="match status" value="1"/>
</dbReference>
<dbReference type="InterPro" id="IPR001810">
    <property type="entry name" value="F-box_dom"/>
</dbReference>
<reference evidence="2 3" key="1">
    <citation type="journal article" date="2024" name="Commun. Biol.">
        <title>Comparative genomic analysis of thermophilic fungi reveals convergent evolutionary adaptations and gene losses.</title>
        <authorList>
            <person name="Steindorff A.S."/>
            <person name="Aguilar-Pontes M.V."/>
            <person name="Robinson A.J."/>
            <person name="Andreopoulos B."/>
            <person name="LaButti K."/>
            <person name="Kuo A."/>
            <person name="Mondo S."/>
            <person name="Riley R."/>
            <person name="Otillar R."/>
            <person name="Haridas S."/>
            <person name="Lipzen A."/>
            <person name="Grimwood J."/>
            <person name="Schmutz J."/>
            <person name="Clum A."/>
            <person name="Reid I.D."/>
            <person name="Moisan M.C."/>
            <person name="Butler G."/>
            <person name="Nguyen T.T.M."/>
            <person name="Dewar K."/>
            <person name="Conant G."/>
            <person name="Drula E."/>
            <person name="Henrissat B."/>
            <person name="Hansel C."/>
            <person name="Singer S."/>
            <person name="Hutchinson M.I."/>
            <person name="de Vries R.P."/>
            <person name="Natvig D.O."/>
            <person name="Powell A.J."/>
            <person name="Tsang A."/>
            <person name="Grigoriev I.V."/>
        </authorList>
    </citation>
    <scope>NUCLEOTIDE SEQUENCE [LARGE SCALE GENOMIC DNA]</scope>
    <source>
        <strain evidence="2 3">CBS 494.80</strain>
    </source>
</reference>
<evidence type="ECO:0000313" key="2">
    <source>
        <dbReference type="EMBL" id="KAL2072039.1"/>
    </source>
</evidence>
<evidence type="ECO:0000313" key="3">
    <source>
        <dbReference type="Proteomes" id="UP001595075"/>
    </source>
</evidence>
<sequence length="252" mass="28869">METSSAKDRVLSLPELLIAIIIQLPQREILVNAQRVSHKWHAIVKSQRIQQALFFASSSPTEPVFNPMLTEAFPPWFKPPNTTSYLPEQSFDGLDWASSSAKRDAYSRKEASWRKMLVVQPPARTLEIVQCKSYPRGTWKKVGNVTFADGVRMGVLFDYAQNTVSSMNWWFCVQWHILNRVDEEHKNNGASIEENLDREIGLGDSKVTLRTNYSFQCVKSCRKEYGPGHRFRSEGYKELKVIFGEETSCGRS</sequence>
<dbReference type="InterPro" id="IPR036047">
    <property type="entry name" value="F-box-like_dom_sf"/>
</dbReference>
<feature type="domain" description="F-box" evidence="1">
    <location>
        <begin position="11"/>
        <end position="49"/>
    </location>
</feature>